<dbReference type="InterPro" id="IPR027396">
    <property type="entry name" value="DsrEFH-like"/>
</dbReference>
<dbReference type="EMBL" id="DTIN01000008">
    <property type="protein sequence ID" value="HFX12611.1"/>
    <property type="molecule type" value="Genomic_DNA"/>
</dbReference>
<accession>A0A7C3MJP7</accession>
<dbReference type="InterPro" id="IPR007215">
    <property type="entry name" value="Sulphur_relay_TusB/DsrH"/>
</dbReference>
<dbReference type="Pfam" id="PF04077">
    <property type="entry name" value="DsrH"/>
    <property type="match status" value="1"/>
</dbReference>
<gene>
    <name evidence="1" type="primary">dsrH</name>
    <name evidence="1" type="ORF">ENW00_00390</name>
</gene>
<evidence type="ECO:0000313" key="1">
    <source>
        <dbReference type="EMBL" id="HFX12611.1"/>
    </source>
</evidence>
<dbReference type="NCBIfam" id="TIGR03011">
    <property type="entry name" value="sulf_tusB_dsrH"/>
    <property type="match status" value="1"/>
</dbReference>
<keyword evidence="1" id="KW-0808">Transferase</keyword>
<dbReference type="PANTHER" id="PTHR37526">
    <property type="entry name" value="PROTEIN TUSB"/>
    <property type="match status" value="1"/>
</dbReference>
<dbReference type="GO" id="GO:0016740">
    <property type="term" value="F:transferase activity"/>
    <property type="evidence" value="ECO:0007669"/>
    <property type="project" value="UniProtKB-KW"/>
</dbReference>
<dbReference type="Gene3D" id="3.40.1260.10">
    <property type="entry name" value="DsrEFH-like"/>
    <property type="match status" value="1"/>
</dbReference>
<sequence>MALIVIKKSPVENISKRMWEITKPGDVIILVQDGIFWAINEKSKEYLKDGVSVYTLKEDLEARGYREEDSIYSCIDYNGWVELIEKNELIIS</sequence>
<proteinExistence type="predicted"/>
<dbReference type="AlphaFoldDB" id="A0A7C3MJP7"/>
<name>A0A7C3MJP7_DICTH</name>
<comment type="caution">
    <text evidence="1">The sequence shown here is derived from an EMBL/GenBank/DDBJ whole genome shotgun (WGS) entry which is preliminary data.</text>
</comment>
<dbReference type="GO" id="GO:1990228">
    <property type="term" value="C:sulfurtransferase complex"/>
    <property type="evidence" value="ECO:0007669"/>
    <property type="project" value="TreeGrafter"/>
</dbReference>
<reference evidence="1" key="1">
    <citation type="journal article" date="2020" name="mSystems">
        <title>Genome- and Community-Level Interaction Insights into Carbon Utilization and Element Cycling Functions of Hydrothermarchaeota in Hydrothermal Sediment.</title>
        <authorList>
            <person name="Zhou Z."/>
            <person name="Liu Y."/>
            <person name="Xu W."/>
            <person name="Pan J."/>
            <person name="Luo Z.H."/>
            <person name="Li M."/>
        </authorList>
    </citation>
    <scope>NUCLEOTIDE SEQUENCE [LARGE SCALE GENOMIC DNA]</scope>
    <source>
        <strain evidence="1">SpSt-81</strain>
    </source>
</reference>
<organism evidence="1">
    <name type="scientific">Dictyoglomus thermophilum</name>
    <dbReference type="NCBI Taxonomy" id="14"/>
    <lineage>
        <taxon>Bacteria</taxon>
        <taxon>Pseudomonadati</taxon>
        <taxon>Dictyoglomota</taxon>
        <taxon>Dictyoglomia</taxon>
        <taxon>Dictyoglomales</taxon>
        <taxon>Dictyoglomaceae</taxon>
        <taxon>Dictyoglomus</taxon>
    </lineage>
</organism>
<dbReference type="GO" id="GO:0002143">
    <property type="term" value="P:tRNA wobble position uridine thiolation"/>
    <property type="evidence" value="ECO:0007669"/>
    <property type="project" value="InterPro"/>
</dbReference>
<dbReference type="PANTHER" id="PTHR37526:SF1">
    <property type="entry name" value="PROTEIN TUSB"/>
    <property type="match status" value="1"/>
</dbReference>
<protein>
    <submittedName>
        <fullName evidence="1">Sulfurtransferase complex subunit TusB</fullName>
    </submittedName>
</protein>
<dbReference type="SUPFAM" id="SSF75169">
    <property type="entry name" value="DsrEFH-like"/>
    <property type="match status" value="1"/>
</dbReference>